<comment type="caution">
    <text evidence="1">The sequence shown here is derived from an EMBL/GenBank/DDBJ whole genome shotgun (WGS) entry which is preliminary data.</text>
</comment>
<sequence length="33" mass="3779">MDFDIAVLSITNGSCSKNWERKGPLLDNRSKWP</sequence>
<gene>
    <name evidence="1" type="ORF">G2W53_026620</name>
</gene>
<accession>A0A834WF91</accession>
<proteinExistence type="predicted"/>
<evidence type="ECO:0000313" key="2">
    <source>
        <dbReference type="Proteomes" id="UP000634136"/>
    </source>
</evidence>
<dbReference type="EMBL" id="JAAIUW010000008">
    <property type="protein sequence ID" value="KAF7821165.1"/>
    <property type="molecule type" value="Genomic_DNA"/>
</dbReference>
<name>A0A834WF91_9FABA</name>
<keyword evidence="2" id="KW-1185">Reference proteome</keyword>
<organism evidence="1 2">
    <name type="scientific">Senna tora</name>
    <dbReference type="NCBI Taxonomy" id="362788"/>
    <lineage>
        <taxon>Eukaryota</taxon>
        <taxon>Viridiplantae</taxon>
        <taxon>Streptophyta</taxon>
        <taxon>Embryophyta</taxon>
        <taxon>Tracheophyta</taxon>
        <taxon>Spermatophyta</taxon>
        <taxon>Magnoliopsida</taxon>
        <taxon>eudicotyledons</taxon>
        <taxon>Gunneridae</taxon>
        <taxon>Pentapetalae</taxon>
        <taxon>rosids</taxon>
        <taxon>fabids</taxon>
        <taxon>Fabales</taxon>
        <taxon>Fabaceae</taxon>
        <taxon>Caesalpinioideae</taxon>
        <taxon>Cassia clade</taxon>
        <taxon>Senna</taxon>
    </lineage>
</organism>
<protein>
    <submittedName>
        <fullName evidence="1">Uncharacterized protein</fullName>
    </submittedName>
</protein>
<dbReference type="Proteomes" id="UP000634136">
    <property type="component" value="Unassembled WGS sequence"/>
</dbReference>
<dbReference type="AlphaFoldDB" id="A0A834WF91"/>
<reference evidence="1" key="1">
    <citation type="submission" date="2020-09" db="EMBL/GenBank/DDBJ databases">
        <title>Genome-Enabled Discovery of Anthraquinone Biosynthesis in Senna tora.</title>
        <authorList>
            <person name="Kang S.-H."/>
            <person name="Pandey R.P."/>
            <person name="Lee C.-M."/>
            <person name="Sim J.-S."/>
            <person name="Jeong J.-T."/>
            <person name="Choi B.-S."/>
            <person name="Jung M."/>
            <person name="Ginzburg D."/>
            <person name="Zhao K."/>
            <person name="Won S.Y."/>
            <person name="Oh T.-J."/>
            <person name="Yu Y."/>
            <person name="Kim N.-H."/>
            <person name="Lee O.R."/>
            <person name="Lee T.-H."/>
            <person name="Bashyal P."/>
            <person name="Kim T.-S."/>
            <person name="Lee W.-H."/>
            <person name="Kawkins C."/>
            <person name="Kim C.-K."/>
            <person name="Kim J.S."/>
            <person name="Ahn B.O."/>
            <person name="Rhee S.Y."/>
            <person name="Sohng J.K."/>
        </authorList>
    </citation>
    <scope>NUCLEOTIDE SEQUENCE</scope>
    <source>
        <tissue evidence="1">Leaf</tissue>
    </source>
</reference>
<evidence type="ECO:0000313" key="1">
    <source>
        <dbReference type="EMBL" id="KAF7821165.1"/>
    </source>
</evidence>